<accession>A0A4P6K4S8</accession>
<evidence type="ECO:0000256" key="4">
    <source>
        <dbReference type="ARBA" id="ARBA00023033"/>
    </source>
</evidence>
<evidence type="ECO:0000313" key="7">
    <source>
        <dbReference type="EMBL" id="QBD83347.1"/>
    </source>
</evidence>
<feature type="binding site" evidence="5">
    <location>
        <position position="44"/>
    </location>
    <ligand>
        <name>NADPH</name>
        <dbReference type="ChEBI" id="CHEBI:57783"/>
    </ligand>
</feature>
<dbReference type="EMBL" id="CP035758">
    <property type="protein sequence ID" value="QBD83347.1"/>
    <property type="molecule type" value="Genomic_DNA"/>
</dbReference>
<sequence length="387" mass="42485">MTKKQTPRIAIIGAGPGGLTLARVLQVRGLSAMVFEQEASPTERSQGGTLDLHQDTGQKAIRMAGLTDEFRAVARYEDQRSRLLDKNGTILLDEDPGSAGDHPEVDRTELRAILLDSLASGAVHWGCNLRSLRPMSDGCHELIFENGLRETFDLVVGADGAWSRVRPLLSQAVPLYTGVTFIETGLDQVDEEHPAVAQLVGHGSMSALAPNKGLSAQRNGHGHIRIYVAFRCPFKWETEAGFNEEQPEAARAWLLKQFADWHPSLQALLQECNDHFVVRPLYMLPVGHRWDFHSGVTLLGDAAHLMSPATGQGVNLAMLDAAELGWAISERQSLDEAIHTYEQLMFPRALAANRFADESLNVFISSDAPYGALTHVRQHFISGQALD</sequence>
<name>A0A4P6K4S8_KTERU</name>
<evidence type="ECO:0000256" key="1">
    <source>
        <dbReference type="ARBA" id="ARBA00022630"/>
    </source>
</evidence>
<dbReference type="PANTHER" id="PTHR46972:SF1">
    <property type="entry name" value="FAD DEPENDENT OXIDOREDUCTASE DOMAIN-CONTAINING PROTEIN"/>
    <property type="match status" value="1"/>
</dbReference>
<keyword evidence="4 5" id="KW-0503">Monooxygenase</keyword>
<reference evidence="7 8" key="1">
    <citation type="submission" date="2019-01" db="EMBL/GenBank/DDBJ databases">
        <title>Ktedonosporobacter rubrisoli SCAWS-G2.</title>
        <authorList>
            <person name="Huang Y."/>
            <person name="Yan B."/>
        </authorList>
    </citation>
    <scope>NUCLEOTIDE SEQUENCE [LARGE SCALE GENOMIC DNA]</scope>
    <source>
        <strain evidence="7 8">SCAWS-G2</strain>
    </source>
</reference>
<evidence type="ECO:0000256" key="3">
    <source>
        <dbReference type="ARBA" id="ARBA00023002"/>
    </source>
</evidence>
<keyword evidence="5" id="KW-0521">NADP</keyword>
<comment type="subunit">
    <text evidence="5">Monomer.</text>
</comment>
<feature type="binding site" evidence="5">
    <location>
        <position position="301"/>
    </location>
    <ligand>
        <name>FAD</name>
        <dbReference type="ChEBI" id="CHEBI:57692"/>
    </ligand>
</feature>
<feature type="binding site" evidence="5">
    <location>
        <position position="51"/>
    </location>
    <ligand>
        <name>FAD</name>
        <dbReference type="ChEBI" id="CHEBI:57692"/>
    </ligand>
</feature>
<dbReference type="GO" id="GO:0071949">
    <property type="term" value="F:FAD binding"/>
    <property type="evidence" value="ECO:0007669"/>
    <property type="project" value="InterPro"/>
</dbReference>
<comment type="cofactor">
    <cofactor evidence="5">
        <name>FAD</name>
        <dbReference type="ChEBI" id="CHEBI:57692"/>
    </cofactor>
</comment>
<evidence type="ECO:0000256" key="5">
    <source>
        <dbReference type="HAMAP-Rule" id="MF_00845"/>
    </source>
</evidence>
<keyword evidence="8" id="KW-1185">Reference proteome</keyword>
<evidence type="ECO:0000259" key="6">
    <source>
        <dbReference type="Pfam" id="PF01494"/>
    </source>
</evidence>
<dbReference type="Gene3D" id="3.50.50.60">
    <property type="entry name" value="FAD/NAD(P)-binding domain"/>
    <property type="match status" value="1"/>
</dbReference>
<dbReference type="GO" id="GO:0046677">
    <property type="term" value="P:response to antibiotic"/>
    <property type="evidence" value="ECO:0007669"/>
    <property type="project" value="InterPro"/>
</dbReference>
<protein>
    <recommendedName>
        <fullName evidence="5">Flavin-dependent monooxygenase</fullName>
    </recommendedName>
    <alternativeName>
        <fullName evidence="5">TetX monooxygenase</fullName>
        <shortName evidence="5">TetX</shortName>
        <ecNumber evidence="5">1.14.13.-</ecNumber>
    </alternativeName>
</protein>
<gene>
    <name evidence="7" type="ORF">EPA93_01945</name>
</gene>
<dbReference type="PANTHER" id="PTHR46972">
    <property type="entry name" value="MONOOXYGENASE ASQM-RELATED"/>
    <property type="match status" value="1"/>
</dbReference>
<comment type="domain">
    <text evidence="5">Consists of an N-terminal FAD-binding domain with a Rossman fold and a C-terminal substrate-binding domain.</text>
</comment>
<dbReference type="KEGG" id="kbs:EPA93_01945"/>
<dbReference type="InterPro" id="IPR002938">
    <property type="entry name" value="FAD-bd"/>
</dbReference>
<comment type="function">
    <text evidence="5">An FAD-requiring monooxygenase active on some tetracycline antibiotic derivatives, which leads to their inactivation. Hydroxylates carbon 11a of tetracycline and some analogs.</text>
</comment>
<dbReference type="AlphaFoldDB" id="A0A4P6K4S8"/>
<comment type="catalytic activity">
    <reaction evidence="5">
        <text>a tetracycline + NADPH + O2 + H(+) = an 11a-hydroxytetracycline + NADP(+) + H2O</text>
        <dbReference type="Rhea" id="RHEA:61444"/>
        <dbReference type="ChEBI" id="CHEBI:15377"/>
        <dbReference type="ChEBI" id="CHEBI:15378"/>
        <dbReference type="ChEBI" id="CHEBI:15379"/>
        <dbReference type="ChEBI" id="CHEBI:57783"/>
        <dbReference type="ChEBI" id="CHEBI:58349"/>
        <dbReference type="ChEBI" id="CHEBI:144644"/>
        <dbReference type="ChEBI" id="CHEBI:144645"/>
    </reaction>
</comment>
<feature type="binding site" evidence="5">
    <location>
        <position position="107"/>
    </location>
    <ligand>
        <name>FAD</name>
        <dbReference type="ChEBI" id="CHEBI:57692"/>
    </ligand>
</feature>
<comment type="subcellular location">
    <subcellularLocation>
        <location evidence="5">Cytoplasm</location>
    </subcellularLocation>
</comment>
<keyword evidence="5" id="KW-0963">Cytoplasm</keyword>
<proteinExistence type="inferred from homology"/>
<dbReference type="PRINTS" id="PR00420">
    <property type="entry name" value="RNGMNOXGNASE"/>
</dbReference>
<keyword evidence="1 5" id="KW-0285">Flavoprotein</keyword>
<evidence type="ECO:0000256" key="2">
    <source>
        <dbReference type="ARBA" id="ARBA00022827"/>
    </source>
</evidence>
<keyword evidence="3 5" id="KW-0560">Oxidoreductase</keyword>
<dbReference type="HAMAP" id="MF_00845">
    <property type="entry name" value="TetX_monooxygenase"/>
    <property type="match status" value="1"/>
</dbReference>
<dbReference type="GO" id="GO:0004497">
    <property type="term" value="F:monooxygenase activity"/>
    <property type="evidence" value="ECO:0007669"/>
    <property type="project" value="UniProtKB-UniRule"/>
</dbReference>
<dbReference type="GO" id="GO:0005737">
    <property type="term" value="C:cytoplasm"/>
    <property type="evidence" value="ECO:0007669"/>
    <property type="project" value="UniProtKB-SubCell"/>
</dbReference>
<dbReference type="InterPro" id="IPR043683">
    <property type="entry name" value="TetX_monooxygenase"/>
</dbReference>
<keyword evidence="2 5" id="KW-0274">FAD</keyword>
<organism evidence="7 8">
    <name type="scientific">Ktedonosporobacter rubrisoli</name>
    <dbReference type="NCBI Taxonomy" id="2509675"/>
    <lineage>
        <taxon>Bacteria</taxon>
        <taxon>Bacillati</taxon>
        <taxon>Chloroflexota</taxon>
        <taxon>Ktedonobacteria</taxon>
        <taxon>Ktedonobacterales</taxon>
        <taxon>Ktedonosporobacteraceae</taxon>
        <taxon>Ktedonosporobacter</taxon>
    </lineage>
</organism>
<dbReference type="Pfam" id="PF01494">
    <property type="entry name" value="FAD_binding_3"/>
    <property type="match status" value="1"/>
</dbReference>
<keyword evidence="5" id="KW-0547">Nucleotide-binding</keyword>
<evidence type="ECO:0000313" key="8">
    <source>
        <dbReference type="Proteomes" id="UP000290365"/>
    </source>
</evidence>
<comment type="similarity">
    <text evidence="5">Belongs to the aromatic-ring hydroxylase family. TetX subfamily.</text>
</comment>
<dbReference type="Proteomes" id="UP000290365">
    <property type="component" value="Chromosome"/>
</dbReference>
<dbReference type="OrthoDB" id="151416at2"/>
<dbReference type="SUPFAM" id="SSF51905">
    <property type="entry name" value="FAD/NAD(P)-binding domain"/>
    <property type="match status" value="1"/>
</dbReference>
<feature type="domain" description="FAD-binding" evidence="6">
    <location>
        <begin position="9"/>
        <end position="351"/>
    </location>
</feature>
<dbReference type="InterPro" id="IPR036188">
    <property type="entry name" value="FAD/NAD-bd_sf"/>
</dbReference>
<dbReference type="EC" id="1.14.13.-" evidence="5"/>